<evidence type="ECO:0000313" key="4">
    <source>
        <dbReference type="Proteomes" id="UP000176952"/>
    </source>
</evidence>
<keyword evidence="1" id="KW-0472">Membrane</keyword>
<dbReference type="InterPro" id="IPR012171">
    <property type="entry name" value="Fatty_acid_desaturase"/>
</dbReference>
<name>A0A1G2B279_9BACT</name>
<comment type="caution">
    <text evidence="3">The sequence shown here is derived from an EMBL/GenBank/DDBJ whole genome shotgun (WGS) entry which is preliminary data.</text>
</comment>
<dbReference type="GO" id="GO:0016717">
    <property type="term" value="F:oxidoreductase activity, acting on paired donors, with oxidation of a pair of donors resulting in the reduction of molecular oxygen to two molecules of water"/>
    <property type="evidence" value="ECO:0007669"/>
    <property type="project" value="TreeGrafter"/>
</dbReference>
<accession>A0A1G2B279</accession>
<dbReference type="EMBL" id="MHKD01000032">
    <property type="protein sequence ID" value="OGY82347.1"/>
    <property type="molecule type" value="Genomic_DNA"/>
</dbReference>
<dbReference type="PANTHER" id="PTHR19353:SF13">
    <property type="entry name" value="FATTY ACID DESATURASE 6"/>
    <property type="match status" value="1"/>
</dbReference>
<feature type="transmembrane region" description="Helical" evidence="1">
    <location>
        <begin position="200"/>
        <end position="222"/>
    </location>
</feature>
<dbReference type="GO" id="GO:0016020">
    <property type="term" value="C:membrane"/>
    <property type="evidence" value="ECO:0007669"/>
    <property type="project" value="TreeGrafter"/>
</dbReference>
<dbReference type="STRING" id="1798542.A3F54_02240"/>
<dbReference type="InterPro" id="IPR005804">
    <property type="entry name" value="FA_desaturase_dom"/>
</dbReference>
<dbReference type="GO" id="GO:0006629">
    <property type="term" value="P:lipid metabolic process"/>
    <property type="evidence" value="ECO:0007669"/>
    <property type="project" value="InterPro"/>
</dbReference>
<feature type="transmembrane region" description="Helical" evidence="1">
    <location>
        <begin position="173"/>
        <end position="194"/>
    </location>
</feature>
<dbReference type="Proteomes" id="UP000176952">
    <property type="component" value="Unassembled WGS sequence"/>
</dbReference>
<gene>
    <name evidence="3" type="ORF">A3F54_02240</name>
</gene>
<feature type="transmembrane region" description="Helical" evidence="1">
    <location>
        <begin position="144"/>
        <end position="161"/>
    </location>
</feature>
<organism evidence="3 4">
    <name type="scientific">Candidatus Kerfeldbacteria bacterium RIFCSPHIGHO2_12_FULL_48_17</name>
    <dbReference type="NCBI Taxonomy" id="1798542"/>
    <lineage>
        <taxon>Bacteria</taxon>
        <taxon>Candidatus Kerfeldiibacteriota</taxon>
    </lineage>
</organism>
<protein>
    <recommendedName>
        <fullName evidence="2">Fatty acid desaturase domain-containing protein</fullName>
    </recommendedName>
</protein>
<keyword evidence="1" id="KW-0812">Transmembrane</keyword>
<dbReference type="Pfam" id="PF00487">
    <property type="entry name" value="FA_desaturase"/>
    <property type="match status" value="1"/>
</dbReference>
<dbReference type="AlphaFoldDB" id="A0A1G2B279"/>
<feature type="domain" description="Fatty acid desaturase" evidence="2">
    <location>
        <begin position="58"/>
        <end position="298"/>
    </location>
</feature>
<sequence length="326" mass="38735">MNIHTILSKKHFVELSNEVHEVMKAQSWRQRHGYEFLVFLLRVALFALGFLVFAQVGWVYKVVGMAVLTYAFYGIGITGTHETRHSSFTEKEKWNRLWAYFFSDFWAGQSNLWWYHRHVATHHVYTNVPDKEPKEFYYPWLNKYVYFFLVPYLVTLWLFFKSARFLWGKWGKVAIFLILQTAGWLFHIALFALFMPWPQAVLATLIMRSLLAPVFVHIAVFNHIGLEDPVKRLPWLPHQSRTTRNLRPSWFLNGMGGNAFIECHVEHHLFPKVSNRLLHKIRPVVKKYLKKEGYKYYEEGYVSCLKNCLKHYRTIFLGNPIDVVDL</sequence>
<dbReference type="PANTHER" id="PTHR19353">
    <property type="entry name" value="FATTY ACID DESATURASE 2"/>
    <property type="match status" value="1"/>
</dbReference>
<keyword evidence="1" id="KW-1133">Transmembrane helix</keyword>
<feature type="transmembrane region" description="Helical" evidence="1">
    <location>
        <begin position="33"/>
        <end position="52"/>
    </location>
</feature>
<reference evidence="3 4" key="1">
    <citation type="journal article" date="2016" name="Nat. Commun.">
        <title>Thousands of microbial genomes shed light on interconnected biogeochemical processes in an aquifer system.</title>
        <authorList>
            <person name="Anantharaman K."/>
            <person name="Brown C.T."/>
            <person name="Hug L.A."/>
            <person name="Sharon I."/>
            <person name="Castelle C.J."/>
            <person name="Probst A.J."/>
            <person name="Thomas B.C."/>
            <person name="Singh A."/>
            <person name="Wilkins M.J."/>
            <person name="Karaoz U."/>
            <person name="Brodie E.L."/>
            <person name="Williams K.H."/>
            <person name="Hubbard S.S."/>
            <person name="Banfield J.F."/>
        </authorList>
    </citation>
    <scope>NUCLEOTIDE SEQUENCE [LARGE SCALE GENOMIC DNA]</scope>
</reference>
<proteinExistence type="predicted"/>
<evidence type="ECO:0000313" key="3">
    <source>
        <dbReference type="EMBL" id="OGY82347.1"/>
    </source>
</evidence>
<evidence type="ECO:0000259" key="2">
    <source>
        <dbReference type="Pfam" id="PF00487"/>
    </source>
</evidence>
<evidence type="ECO:0000256" key="1">
    <source>
        <dbReference type="SAM" id="Phobius"/>
    </source>
</evidence>